<dbReference type="InterPro" id="IPR035965">
    <property type="entry name" value="PAS-like_dom_sf"/>
</dbReference>
<feature type="modified residue" description="4-aspartylphosphate" evidence="9">
    <location>
        <position position="687"/>
    </location>
</feature>
<keyword evidence="8" id="KW-0902">Two-component regulatory system</keyword>
<dbReference type="InterPro" id="IPR013655">
    <property type="entry name" value="PAS_fold_3"/>
</dbReference>
<dbReference type="OrthoDB" id="9784397at2"/>
<dbReference type="SMART" id="SM00387">
    <property type="entry name" value="HATPase_c"/>
    <property type="match status" value="1"/>
</dbReference>
<dbReference type="SUPFAM" id="SSF47384">
    <property type="entry name" value="Homodimeric domain of signal transducing histidine kinase"/>
    <property type="match status" value="1"/>
</dbReference>
<dbReference type="InterPro" id="IPR005467">
    <property type="entry name" value="His_kinase_dom"/>
</dbReference>
<feature type="domain" description="Response regulatory" evidence="12">
    <location>
        <begin position="636"/>
        <end position="752"/>
    </location>
</feature>
<keyword evidence="4" id="KW-0808">Transferase</keyword>
<dbReference type="InterPro" id="IPR003661">
    <property type="entry name" value="HisK_dim/P_dom"/>
</dbReference>
<organism evidence="14 15">
    <name type="scientific">Candidatus Viridilinea mediisalina</name>
    <dbReference type="NCBI Taxonomy" id="2024553"/>
    <lineage>
        <taxon>Bacteria</taxon>
        <taxon>Bacillati</taxon>
        <taxon>Chloroflexota</taxon>
        <taxon>Chloroflexia</taxon>
        <taxon>Chloroflexales</taxon>
        <taxon>Chloroflexineae</taxon>
        <taxon>Oscillochloridaceae</taxon>
        <taxon>Candidatus Viridilinea</taxon>
    </lineage>
</organism>
<evidence type="ECO:0000256" key="9">
    <source>
        <dbReference type="PROSITE-ProRule" id="PRU00169"/>
    </source>
</evidence>
<dbReference type="Gene3D" id="3.30.565.10">
    <property type="entry name" value="Histidine kinase-like ATPase, C-terminal domain"/>
    <property type="match status" value="1"/>
</dbReference>
<dbReference type="PANTHER" id="PTHR43065">
    <property type="entry name" value="SENSOR HISTIDINE KINASE"/>
    <property type="match status" value="1"/>
</dbReference>
<dbReference type="SUPFAM" id="SSF55874">
    <property type="entry name" value="ATPase domain of HSP90 chaperone/DNA topoisomerase II/histidine kinase"/>
    <property type="match status" value="1"/>
</dbReference>
<dbReference type="InterPro" id="IPR000700">
    <property type="entry name" value="PAS-assoc_C"/>
</dbReference>
<evidence type="ECO:0000256" key="8">
    <source>
        <dbReference type="ARBA" id="ARBA00023012"/>
    </source>
</evidence>
<dbReference type="InterPro" id="IPR036097">
    <property type="entry name" value="HisK_dim/P_sf"/>
</dbReference>
<dbReference type="GO" id="GO:0005524">
    <property type="term" value="F:ATP binding"/>
    <property type="evidence" value="ECO:0007669"/>
    <property type="project" value="UniProtKB-KW"/>
</dbReference>
<evidence type="ECO:0000256" key="2">
    <source>
        <dbReference type="ARBA" id="ARBA00012438"/>
    </source>
</evidence>
<dbReference type="AlphaFoldDB" id="A0A2A6RE86"/>
<accession>A0A2A6RE86</accession>
<comment type="catalytic activity">
    <reaction evidence="1">
        <text>ATP + protein L-histidine = ADP + protein N-phospho-L-histidine.</text>
        <dbReference type="EC" id="2.7.13.3"/>
    </reaction>
</comment>
<evidence type="ECO:0000256" key="10">
    <source>
        <dbReference type="SAM" id="Coils"/>
    </source>
</evidence>
<evidence type="ECO:0000256" key="6">
    <source>
        <dbReference type="ARBA" id="ARBA00022777"/>
    </source>
</evidence>
<feature type="domain" description="PAC" evidence="13">
    <location>
        <begin position="326"/>
        <end position="378"/>
    </location>
</feature>
<dbReference type="PROSITE" id="PS50113">
    <property type="entry name" value="PAC"/>
    <property type="match status" value="2"/>
</dbReference>
<evidence type="ECO:0000313" key="14">
    <source>
        <dbReference type="EMBL" id="PDW00814.1"/>
    </source>
</evidence>
<dbReference type="Pfam" id="PF13426">
    <property type="entry name" value="PAS_9"/>
    <property type="match status" value="1"/>
</dbReference>
<dbReference type="InterPro" id="IPR004358">
    <property type="entry name" value="Sig_transdc_His_kin-like_C"/>
</dbReference>
<keyword evidence="5" id="KW-0547">Nucleotide-binding</keyword>
<evidence type="ECO:0000256" key="7">
    <source>
        <dbReference type="ARBA" id="ARBA00022840"/>
    </source>
</evidence>
<evidence type="ECO:0000256" key="1">
    <source>
        <dbReference type="ARBA" id="ARBA00000085"/>
    </source>
</evidence>
<proteinExistence type="predicted"/>
<dbReference type="Gene3D" id="1.10.287.130">
    <property type="match status" value="1"/>
</dbReference>
<protein>
    <recommendedName>
        <fullName evidence="2">histidine kinase</fullName>
        <ecNumber evidence="2">2.7.13.3</ecNumber>
    </recommendedName>
</protein>
<dbReference type="CDD" id="cd00082">
    <property type="entry name" value="HisKA"/>
    <property type="match status" value="1"/>
</dbReference>
<name>A0A2A6RE86_9CHLR</name>
<dbReference type="CDD" id="cd00130">
    <property type="entry name" value="PAS"/>
    <property type="match status" value="2"/>
</dbReference>
<dbReference type="SUPFAM" id="SSF55785">
    <property type="entry name" value="PYP-like sensor domain (PAS domain)"/>
    <property type="match status" value="3"/>
</dbReference>
<dbReference type="NCBIfam" id="TIGR00229">
    <property type="entry name" value="sensory_box"/>
    <property type="match status" value="1"/>
</dbReference>
<dbReference type="SUPFAM" id="SSF52172">
    <property type="entry name" value="CheY-like"/>
    <property type="match status" value="1"/>
</dbReference>
<dbReference type="InterPro" id="IPR001789">
    <property type="entry name" value="Sig_transdc_resp-reg_receiver"/>
</dbReference>
<dbReference type="InterPro" id="IPR001610">
    <property type="entry name" value="PAC"/>
</dbReference>
<evidence type="ECO:0000259" key="13">
    <source>
        <dbReference type="PROSITE" id="PS50113"/>
    </source>
</evidence>
<feature type="coiled-coil region" evidence="10">
    <location>
        <begin position="107"/>
        <end position="141"/>
    </location>
</feature>
<evidence type="ECO:0000256" key="3">
    <source>
        <dbReference type="ARBA" id="ARBA00022553"/>
    </source>
</evidence>
<keyword evidence="3 9" id="KW-0597">Phosphoprotein</keyword>
<dbReference type="EMBL" id="NQWI01000167">
    <property type="protein sequence ID" value="PDW00814.1"/>
    <property type="molecule type" value="Genomic_DNA"/>
</dbReference>
<dbReference type="InterPro" id="IPR000014">
    <property type="entry name" value="PAS"/>
</dbReference>
<dbReference type="PROSITE" id="PS50109">
    <property type="entry name" value="HIS_KIN"/>
    <property type="match status" value="1"/>
</dbReference>
<evidence type="ECO:0000256" key="4">
    <source>
        <dbReference type="ARBA" id="ARBA00022679"/>
    </source>
</evidence>
<dbReference type="Pfam" id="PF02518">
    <property type="entry name" value="HATPase_c"/>
    <property type="match status" value="1"/>
</dbReference>
<dbReference type="Pfam" id="PF08447">
    <property type="entry name" value="PAS_3"/>
    <property type="match status" value="1"/>
</dbReference>
<dbReference type="EC" id="2.7.13.3" evidence="2"/>
<dbReference type="PANTHER" id="PTHR43065:SF46">
    <property type="entry name" value="C4-DICARBOXYLATE TRANSPORT SENSOR PROTEIN DCTB"/>
    <property type="match status" value="1"/>
</dbReference>
<feature type="domain" description="PAC" evidence="13">
    <location>
        <begin position="206"/>
        <end position="258"/>
    </location>
</feature>
<evidence type="ECO:0000259" key="11">
    <source>
        <dbReference type="PROSITE" id="PS50109"/>
    </source>
</evidence>
<dbReference type="InterPro" id="IPR003594">
    <property type="entry name" value="HATPase_dom"/>
</dbReference>
<reference evidence="15" key="1">
    <citation type="submission" date="2017-08" db="EMBL/GenBank/DDBJ databases">
        <authorList>
            <person name="Grouzdev D.S."/>
            <person name="Gaisin V.A."/>
            <person name="Rysina M.S."/>
            <person name="Gorlenko V.M."/>
        </authorList>
    </citation>
    <scope>NUCLEOTIDE SEQUENCE [LARGE SCALE GENOMIC DNA]</scope>
    <source>
        <strain evidence="15">Kir15-3F</strain>
    </source>
</reference>
<dbReference type="PROSITE" id="PS50110">
    <property type="entry name" value="RESPONSE_REGULATORY"/>
    <property type="match status" value="1"/>
</dbReference>
<dbReference type="SMART" id="SM00388">
    <property type="entry name" value="HisKA"/>
    <property type="match status" value="1"/>
</dbReference>
<dbReference type="Gene3D" id="3.30.450.20">
    <property type="entry name" value="PAS domain"/>
    <property type="match status" value="3"/>
</dbReference>
<dbReference type="InterPro" id="IPR011006">
    <property type="entry name" value="CheY-like_superfamily"/>
</dbReference>
<feature type="domain" description="Histidine kinase" evidence="11">
    <location>
        <begin position="391"/>
        <end position="615"/>
    </location>
</feature>
<evidence type="ECO:0000256" key="5">
    <source>
        <dbReference type="ARBA" id="ARBA00022741"/>
    </source>
</evidence>
<evidence type="ECO:0000313" key="15">
    <source>
        <dbReference type="Proteomes" id="UP000220527"/>
    </source>
</evidence>
<dbReference type="SMART" id="SM00091">
    <property type="entry name" value="PAS"/>
    <property type="match status" value="3"/>
</dbReference>
<sequence>MQLFDLNPFFEFSSDLLCITDTTGTILHTNRALREFAGWAEGATPFSMLLHPDEQKWVEQELARLTNSEAPEVAFSCLCRSHTGNYERVAWRAMRHPREAAYYLSGREEQTTTLTALQNQLAHVAQELQISQTRLENAQRLASVGSWELDMITHDLWWSAEIYRVFEVNPNETNASLQLFRTMVHPDDRAAVSAAFSAAIANRTPYTITHRLLFPAGRVKYVSEQAFIAYDSTGTALKAIGTMQDITAWQEAENDLRRKDAAVAASLNGIAMTDLDGLLTYVNQSFLDLWGYDQTDQVLGRPAISFWDSAEHAAEVIRSIREDSKWMGELLARRTDGQQRAIQVSASLFHDALGSPLGMVASFQDITEAKRIQAQFLQAQKMESIGRLAGGVAHDFNNLLTVMKGYLDLAMLSLNLDDPLVHDLSQVSKAIDSAAGLTQQLLAFSRRQLIMPQVISLNAVIVRVQRMLLRLLGEDIELQTILDPELASVRFDPGQCEQIIINLAVNARDAMPYGGKLTIETTHVELDEAYIRQHNEEIRPGNYVLLAVSDNGVGMSKEVLANLFEPFFTTKDQGKGTGLGLAMVYGAVSQNGGRIEVYSEPNAGTTVKLYLPPAEMSESTIEQPKAATTLPRGNQTIVLVEDDEMVRTLATRLLIAQGYRVFAFRDGPAALRIVGAMNDPIDLLITDVILPGMNGRILAEELQALRPSIRVLFTSGYTSNVIAHHGILEEDIEFLPKPYSIDQLLQRVGELL</sequence>
<gene>
    <name evidence="14" type="ORF">CJ255_20185</name>
</gene>
<comment type="caution">
    <text evidence="14">The sequence shown here is derived from an EMBL/GenBank/DDBJ whole genome shotgun (WGS) entry which is preliminary data.</text>
</comment>
<evidence type="ECO:0000259" key="12">
    <source>
        <dbReference type="PROSITE" id="PS50110"/>
    </source>
</evidence>
<dbReference type="PRINTS" id="PR00344">
    <property type="entry name" value="BCTRLSENSOR"/>
</dbReference>
<dbReference type="InterPro" id="IPR036890">
    <property type="entry name" value="HATPase_C_sf"/>
</dbReference>
<dbReference type="Pfam" id="PF00072">
    <property type="entry name" value="Response_reg"/>
    <property type="match status" value="1"/>
</dbReference>
<dbReference type="SMART" id="SM00448">
    <property type="entry name" value="REC"/>
    <property type="match status" value="1"/>
</dbReference>
<keyword evidence="6" id="KW-0418">Kinase</keyword>
<keyword evidence="15" id="KW-1185">Reference proteome</keyword>
<dbReference type="SMART" id="SM00086">
    <property type="entry name" value="PAC"/>
    <property type="match status" value="2"/>
</dbReference>
<keyword evidence="7" id="KW-0067">ATP-binding</keyword>
<keyword evidence="10" id="KW-0175">Coiled coil</keyword>
<dbReference type="Proteomes" id="UP000220527">
    <property type="component" value="Unassembled WGS sequence"/>
</dbReference>
<dbReference type="GO" id="GO:0000155">
    <property type="term" value="F:phosphorelay sensor kinase activity"/>
    <property type="evidence" value="ECO:0007669"/>
    <property type="project" value="InterPro"/>
</dbReference>
<dbReference type="Gene3D" id="2.10.70.100">
    <property type="match status" value="1"/>
</dbReference>
<dbReference type="Pfam" id="PF00512">
    <property type="entry name" value="HisKA"/>
    <property type="match status" value="1"/>
</dbReference>
<dbReference type="Gene3D" id="3.40.50.2300">
    <property type="match status" value="1"/>
</dbReference>